<dbReference type="PANTHER" id="PTHR47955">
    <property type="entry name" value="CYTOCHROME P450 FAMILY 71 PROTEIN"/>
    <property type="match status" value="1"/>
</dbReference>
<accession>A0A843VMC4</accession>
<evidence type="ECO:0000256" key="3">
    <source>
        <dbReference type="ARBA" id="ARBA00023004"/>
    </source>
</evidence>
<evidence type="ECO:0000256" key="4">
    <source>
        <dbReference type="PIRSR" id="PIRSR602401-1"/>
    </source>
</evidence>
<dbReference type="InterPro" id="IPR017972">
    <property type="entry name" value="Cyt_P450_CS"/>
</dbReference>
<dbReference type="Gene3D" id="1.10.630.10">
    <property type="entry name" value="Cytochrome P450"/>
    <property type="match status" value="1"/>
</dbReference>
<dbReference type="AlphaFoldDB" id="A0A843VMC4"/>
<dbReference type="GO" id="GO:0020037">
    <property type="term" value="F:heme binding"/>
    <property type="evidence" value="ECO:0007669"/>
    <property type="project" value="InterPro"/>
</dbReference>
<comment type="cofactor">
    <cofactor evidence="4">
        <name>heme</name>
        <dbReference type="ChEBI" id="CHEBI:30413"/>
    </cofactor>
</comment>
<reference evidence="6" key="1">
    <citation type="submission" date="2017-07" db="EMBL/GenBank/DDBJ databases">
        <title>Taro Niue Genome Assembly and Annotation.</title>
        <authorList>
            <person name="Atibalentja N."/>
            <person name="Keating K."/>
            <person name="Fields C.J."/>
        </authorList>
    </citation>
    <scope>NUCLEOTIDE SEQUENCE</scope>
    <source>
        <strain evidence="6">Niue_2</strain>
        <tissue evidence="6">Leaf</tissue>
    </source>
</reference>
<keyword evidence="4 5" id="KW-0349">Heme</keyword>
<dbReference type="GO" id="GO:0005506">
    <property type="term" value="F:iron ion binding"/>
    <property type="evidence" value="ECO:0007669"/>
    <property type="project" value="InterPro"/>
</dbReference>
<dbReference type="PRINTS" id="PR00463">
    <property type="entry name" value="EP450I"/>
</dbReference>
<sequence>MVPVPPLWLWFQQPEAMAVSLALLLPVLLVILAITLTTSKEEASTSLDRRRLPPSPRKLPFIGNLHQVGSHPHRALAALSRRHGPLMLLQLGQAPTLVVTSAAVAEEVMKTQGAIFADRPALEFPKKLLYGCRDMGFLPYGEEWRNLRKVTNLHLLGPRRVPSYRLAREEEVAFMVGKIERLSSSSSSGAVDLREILQDFVIDLISRAVRGRCFRDEGQSGELRELLHEHSTLFSAFYVGDYYPWLRWVSVLTGIDSRVKRVVQKWDRVLESIIQEHLHRSEVSGGSHPETFVDALLAFDLGDPSSELSFTTETIKAVIIDMFSAGTDTSYITLEWAMAELVRSPELMKKAQAEVRRAAGAKPSIEEPDIAQMRYLKAVIKETLRLHPAAPMLLPRQSSEETHVCGYYVPKHTRVLVNAWAIMRDSELWEAPEEFRPERFLQGGVSVDDLRGGNLRFIPFGAGRRICPGAQFAVSAVELVLANLLHRFDWKMPDGMQAEDLDMGETPGVLTARKQSLCLVPVPYVHSAI</sequence>
<evidence type="ECO:0000256" key="2">
    <source>
        <dbReference type="ARBA" id="ARBA00022723"/>
    </source>
</evidence>
<keyword evidence="7" id="KW-1185">Reference proteome</keyword>
<dbReference type="OrthoDB" id="1470350at2759"/>
<dbReference type="InterPro" id="IPR001128">
    <property type="entry name" value="Cyt_P450"/>
</dbReference>
<dbReference type="PANTHER" id="PTHR47955:SF14">
    <property type="entry name" value="OS01G0543600 PROTEIN"/>
    <property type="match status" value="1"/>
</dbReference>
<organism evidence="6 7">
    <name type="scientific">Colocasia esculenta</name>
    <name type="common">Wild taro</name>
    <name type="synonym">Arum esculentum</name>
    <dbReference type="NCBI Taxonomy" id="4460"/>
    <lineage>
        <taxon>Eukaryota</taxon>
        <taxon>Viridiplantae</taxon>
        <taxon>Streptophyta</taxon>
        <taxon>Embryophyta</taxon>
        <taxon>Tracheophyta</taxon>
        <taxon>Spermatophyta</taxon>
        <taxon>Magnoliopsida</taxon>
        <taxon>Liliopsida</taxon>
        <taxon>Araceae</taxon>
        <taxon>Aroideae</taxon>
        <taxon>Colocasieae</taxon>
        <taxon>Colocasia</taxon>
    </lineage>
</organism>
<keyword evidence="5" id="KW-0560">Oxidoreductase</keyword>
<dbReference type="GO" id="GO:0016705">
    <property type="term" value="F:oxidoreductase activity, acting on paired donors, with incorporation or reduction of molecular oxygen"/>
    <property type="evidence" value="ECO:0007669"/>
    <property type="project" value="InterPro"/>
</dbReference>
<dbReference type="PRINTS" id="PR00385">
    <property type="entry name" value="P450"/>
</dbReference>
<proteinExistence type="inferred from homology"/>
<dbReference type="InterPro" id="IPR036396">
    <property type="entry name" value="Cyt_P450_sf"/>
</dbReference>
<evidence type="ECO:0000256" key="5">
    <source>
        <dbReference type="RuleBase" id="RU000461"/>
    </source>
</evidence>
<dbReference type="CDD" id="cd11072">
    <property type="entry name" value="CYP71-like"/>
    <property type="match status" value="1"/>
</dbReference>
<feature type="binding site" description="axial binding residue" evidence="4">
    <location>
        <position position="467"/>
    </location>
    <ligand>
        <name>heme</name>
        <dbReference type="ChEBI" id="CHEBI:30413"/>
    </ligand>
    <ligandPart>
        <name>Fe</name>
        <dbReference type="ChEBI" id="CHEBI:18248"/>
    </ligandPart>
</feature>
<evidence type="ECO:0008006" key="8">
    <source>
        <dbReference type="Google" id="ProtNLM"/>
    </source>
</evidence>
<dbReference type="Proteomes" id="UP000652761">
    <property type="component" value="Unassembled WGS sequence"/>
</dbReference>
<evidence type="ECO:0000313" key="6">
    <source>
        <dbReference type="EMBL" id="MQL93393.1"/>
    </source>
</evidence>
<keyword evidence="3 4" id="KW-0408">Iron</keyword>
<keyword evidence="5" id="KW-0503">Monooxygenase</keyword>
<comment type="similarity">
    <text evidence="1 5">Belongs to the cytochrome P450 family.</text>
</comment>
<keyword evidence="2 4" id="KW-0479">Metal-binding</keyword>
<name>A0A843VMC4_COLES</name>
<dbReference type="Pfam" id="PF00067">
    <property type="entry name" value="p450"/>
    <property type="match status" value="1"/>
</dbReference>
<dbReference type="SUPFAM" id="SSF48264">
    <property type="entry name" value="Cytochrome P450"/>
    <property type="match status" value="1"/>
</dbReference>
<dbReference type="InterPro" id="IPR002401">
    <property type="entry name" value="Cyt_P450_E_grp-I"/>
</dbReference>
<dbReference type="EMBL" id="NMUH01001556">
    <property type="protein sequence ID" value="MQL93393.1"/>
    <property type="molecule type" value="Genomic_DNA"/>
</dbReference>
<protein>
    <recommendedName>
        <fullName evidence="8">Cytochrome P450 71A1</fullName>
    </recommendedName>
</protein>
<gene>
    <name evidence="6" type="ORF">Taro_026024</name>
</gene>
<dbReference type="GO" id="GO:0004497">
    <property type="term" value="F:monooxygenase activity"/>
    <property type="evidence" value="ECO:0007669"/>
    <property type="project" value="UniProtKB-KW"/>
</dbReference>
<evidence type="ECO:0000256" key="1">
    <source>
        <dbReference type="ARBA" id="ARBA00010617"/>
    </source>
</evidence>
<evidence type="ECO:0000313" key="7">
    <source>
        <dbReference type="Proteomes" id="UP000652761"/>
    </source>
</evidence>
<dbReference type="FunFam" id="1.10.630.10:FF:000011">
    <property type="entry name" value="Cytochrome P450 83B1"/>
    <property type="match status" value="1"/>
</dbReference>
<comment type="caution">
    <text evidence="6">The sequence shown here is derived from an EMBL/GenBank/DDBJ whole genome shotgun (WGS) entry which is preliminary data.</text>
</comment>
<dbReference type="PROSITE" id="PS00086">
    <property type="entry name" value="CYTOCHROME_P450"/>
    <property type="match status" value="1"/>
</dbReference>